<name>A0ABY8EY55_9HYPH</name>
<dbReference type="InterPro" id="IPR006680">
    <property type="entry name" value="Amidohydro-rel"/>
</dbReference>
<proteinExistence type="predicted"/>
<keyword evidence="1" id="KW-0732">Signal</keyword>
<protein>
    <submittedName>
        <fullName evidence="3">Amidohydrolase family protein</fullName>
    </submittedName>
</protein>
<evidence type="ECO:0000256" key="1">
    <source>
        <dbReference type="SAM" id="SignalP"/>
    </source>
</evidence>
<evidence type="ECO:0000313" key="4">
    <source>
        <dbReference type="Proteomes" id="UP001209803"/>
    </source>
</evidence>
<feature type="chain" id="PRO_5046212033" evidence="1">
    <location>
        <begin position="29"/>
        <end position="298"/>
    </location>
</feature>
<gene>
    <name evidence="3" type="ORF">K1718_17755</name>
</gene>
<reference evidence="3 4" key="1">
    <citation type="submission" date="2023-03" db="EMBL/GenBank/DDBJ databases">
        <title>Roseibium porphyridii sp. nov. and Roseibium rhodosorbium sp. nov. isolated from marine algae, Porphyridium cruentum and Rhodosorus marinus, respectively.</title>
        <authorList>
            <person name="Lee M.W."/>
            <person name="Choi B.J."/>
            <person name="Lee J.K."/>
            <person name="Choi D.G."/>
            <person name="Baek J.H."/>
            <person name="Bayburt H."/>
            <person name="Kim J.M."/>
            <person name="Han D.M."/>
            <person name="Kim K.H."/>
            <person name="Jeon C.O."/>
        </authorList>
    </citation>
    <scope>NUCLEOTIDE SEQUENCE [LARGE SCALE GENOMIC DNA]</scope>
    <source>
        <strain evidence="3 4">KMA01</strain>
    </source>
</reference>
<evidence type="ECO:0000259" key="2">
    <source>
        <dbReference type="Pfam" id="PF04909"/>
    </source>
</evidence>
<accession>A0ABY8EY55</accession>
<sequence>MCLKLVRSVFPVFAFLAFLIAAGLLARADEPIGDGVNDLPLFDAHMHYKEPAWERYPVESVIELMDENGVAMALVSSTPDEGTIMLWEHAPNRIVPELRPYHGSAGSGNWTKMKGMDAYLERRLEQYPHEGIGEFHIHRLDTSDEALFRKVIGMARERDIYLHVHSGAEPVRWLFSLDPDVKIIWAHAGLSTPASDVHKLMSDFPTLLADTSLREWEIAGSGSSLDPEWAEIVFDFQDRLMIGSDTWVNAQWDKYSDVMASNRQWLAMLPKSVAEKIAYKNAERVFGREVTTDLVGTR</sequence>
<dbReference type="RefSeq" id="WP_265681354.1">
    <property type="nucleotide sequence ID" value="NZ_CP120863.1"/>
</dbReference>
<organism evidence="3 4">
    <name type="scientific">Roseibium porphyridii</name>
    <dbReference type="NCBI Taxonomy" id="2866279"/>
    <lineage>
        <taxon>Bacteria</taxon>
        <taxon>Pseudomonadati</taxon>
        <taxon>Pseudomonadota</taxon>
        <taxon>Alphaproteobacteria</taxon>
        <taxon>Hyphomicrobiales</taxon>
        <taxon>Stappiaceae</taxon>
        <taxon>Roseibium</taxon>
    </lineage>
</organism>
<dbReference type="InterPro" id="IPR032466">
    <property type="entry name" value="Metal_Hydrolase"/>
</dbReference>
<dbReference type="EMBL" id="CP120863">
    <property type="protein sequence ID" value="WFE88002.1"/>
    <property type="molecule type" value="Genomic_DNA"/>
</dbReference>
<feature type="signal peptide" evidence="1">
    <location>
        <begin position="1"/>
        <end position="28"/>
    </location>
</feature>
<keyword evidence="4" id="KW-1185">Reference proteome</keyword>
<dbReference type="Pfam" id="PF04909">
    <property type="entry name" value="Amidohydro_2"/>
    <property type="match status" value="1"/>
</dbReference>
<dbReference type="Proteomes" id="UP001209803">
    <property type="component" value="Chromosome"/>
</dbReference>
<feature type="domain" description="Amidohydrolase-related" evidence="2">
    <location>
        <begin position="102"/>
        <end position="288"/>
    </location>
</feature>
<evidence type="ECO:0000313" key="3">
    <source>
        <dbReference type="EMBL" id="WFE88002.1"/>
    </source>
</evidence>
<dbReference type="Gene3D" id="3.20.20.140">
    <property type="entry name" value="Metal-dependent hydrolases"/>
    <property type="match status" value="1"/>
</dbReference>
<dbReference type="SUPFAM" id="SSF51556">
    <property type="entry name" value="Metallo-dependent hydrolases"/>
    <property type="match status" value="1"/>
</dbReference>